<evidence type="ECO:0000313" key="5">
    <source>
        <dbReference type="Proteomes" id="UP000324632"/>
    </source>
</evidence>
<dbReference type="Proteomes" id="UP000324632">
    <property type="component" value="Chromosome 9"/>
</dbReference>
<feature type="domain" description="DUF4200" evidence="3">
    <location>
        <begin position="35"/>
        <end position="152"/>
    </location>
</feature>
<dbReference type="Pfam" id="PF13863">
    <property type="entry name" value="DUF4200"/>
    <property type="match status" value="1"/>
</dbReference>
<dbReference type="PANTHER" id="PTHR21683:SF2">
    <property type="entry name" value="COILED-COIL DOMAIN-CONTAINING PROTEIN 42 LIKE-2-LIKE"/>
    <property type="match status" value="1"/>
</dbReference>
<keyword evidence="5" id="KW-1185">Reference proteome</keyword>
<accession>A0A5A9P4F1</accession>
<dbReference type="GO" id="GO:0005856">
    <property type="term" value="C:cytoskeleton"/>
    <property type="evidence" value="ECO:0007669"/>
    <property type="project" value="UniProtKB-ARBA"/>
</dbReference>
<sequence length="298" mass="35056">MNLNLDDYFRTIFEEQLSLNEAEQQNDSTSVATMLLEKRQEEKRVDRDLNAQKEELEKQREGFRRREEDMIIEEEKLKAYVLSYDPFLKENYSKQTLALRKAEAEKAQIRLKAHTNKELQIELEALQAREMLLEARVKKASIIQRFLESAVKMSVKFESIGQLIAHCQSILSIREQLVNKQTAAEKERERIGLELRRRKNEQSVISLDCSIKLAQQQTRLDNIRAQAYRWKDIMKRIQSTAAKETILLGQIRVTILNLYYMISKGPVDVEDTFMQLEKIHNYFLVRTGSDKMKDHSIT</sequence>
<evidence type="ECO:0000256" key="2">
    <source>
        <dbReference type="SAM" id="Coils"/>
    </source>
</evidence>
<dbReference type="EMBL" id="SOYY01000009">
    <property type="protein sequence ID" value="KAA0716652.1"/>
    <property type="molecule type" value="Genomic_DNA"/>
</dbReference>
<evidence type="ECO:0000259" key="3">
    <source>
        <dbReference type="Pfam" id="PF13863"/>
    </source>
</evidence>
<dbReference type="AlphaFoldDB" id="A0A5A9P4F1"/>
<dbReference type="InterPro" id="IPR025252">
    <property type="entry name" value="DUF4200"/>
</dbReference>
<comment type="caution">
    <text evidence="4">The sequence shown here is derived from an EMBL/GenBank/DDBJ whole genome shotgun (WGS) entry which is preliminary data.</text>
</comment>
<gene>
    <name evidence="4" type="ORF">E1301_Tti018924</name>
</gene>
<dbReference type="PANTHER" id="PTHR21683">
    <property type="entry name" value="COILED-COIL DOMAIN-CONTAINING PROTEIN 42 LIKE-2-LIKE-RELATED"/>
    <property type="match status" value="1"/>
</dbReference>
<protein>
    <submittedName>
        <fullName evidence="4">Coiled-coil domain-containing protein 42-like protein</fullName>
    </submittedName>
</protein>
<feature type="coiled-coil region" evidence="2">
    <location>
        <begin position="35"/>
        <end position="73"/>
    </location>
</feature>
<reference evidence="4 5" key="1">
    <citation type="journal article" date="2019" name="Mol. Ecol. Resour.">
        <title>Chromosome-level genome assembly of Triplophysa tibetana, a fish adapted to the harsh high-altitude environment of the Tibetan Plateau.</title>
        <authorList>
            <person name="Yang X."/>
            <person name="Liu H."/>
            <person name="Ma Z."/>
            <person name="Zou Y."/>
            <person name="Zou M."/>
            <person name="Mao Y."/>
            <person name="Li X."/>
            <person name="Wang H."/>
            <person name="Chen T."/>
            <person name="Wang W."/>
            <person name="Yang R."/>
        </authorList>
    </citation>
    <scope>NUCLEOTIDE SEQUENCE [LARGE SCALE GENOMIC DNA]</scope>
    <source>
        <strain evidence="4">TTIB1903HZAU</strain>
        <tissue evidence="4">Muscle</tissue>
    </source>
</reference>
<keyword evidence="1 2" id="KW-0175">Coiled coil</keyword>
<evidence type="ECO:0000256" key="1">
    <source>
        <dbReference type="ARBA" id="ARBA00023054"/>
    </source>
</evidence>
<dbReference type="InterPro" id="IPR051147">
    <property type="entry name" value="CFAP_domain-containing"/>
</dbReference>
<proteinExistence type="predicted"/>
<organism evidence="4 5">
    <name type="scientific">Triplophysa tibetana</name>
    <dbReference type="NCBI Taxonomy" id="1572043"/>
    <lineage>
        <taxon>Eukaryota</taxon>
        <taxon>Metazoa</taxon>
        <taxon>Chordata</taxon>
        <taxon>Craniata</taxon>
        <taxon>Vertebrata</taxon>
        <taxon>Euteleostomi</taxon>
        <taxon>Actinopterygii</taxon>
        <taxon>Neopterygii</taxon>
        <taxon>Teleostei</taxon>
        <taxon>Ostariophysi</taxon>
        <taxon>Cypriniformes</taxon>
        <taxon>Nemacheilidae</taxon>
        <taxon>Triplophysa</taxon>
    </lineage>
</organism>
<feature type="coiled-coil region" evidence="2">
    <location>
        <begin position="109"/>
        <end position="136"/>
    </location>
</feature>
<evidence type="ECO:0000313" key="4">
    <source>
        <dbReference type="EMBL" id="KAA0716652.1"/>
    </source>
</evidence>
<name>A0A5A9P4F1_9TELE</name>